<organism evidence="1 2">
    <name type="scientific">Varanus komodoensis</name>
    <name type="common">Komodo dragon</name>
    <dbReference type="NCBI Taxonomy" id="61221"/>
    <lineage>
        <taxon>Eukaryota</taxon>
        <taxon>Metazoa</taxon>
        <taxon>Chordata</taxon>
        <taxon>Craniata</taxon>
        <taxon>Vertebrata</taxon>
        <taxon>Euteleostomi</taxon>
        <taxon>Lepidosauria</taxon>
        <taxon>Squamata</taxon>
        <taxon>Bifurcata</taxon>
        <taxon>Unidentata</taxon>
        <taxon>Episquamata</taxon>
        <taxon>Toxicofera</taxon>
        <taxon>Anguimorpha</taxon>
        <taxon>Paleoanguimorpha</taxon>
        <taxon>Varanoidea</taxon>
        <taxon>Varanidae</taxon>
        <taxon>Varanus</taxon>
    </lineage>
</organism>
<protein>
    <submittedName>
        <fullName evidence="1">Uncharacterized protein</fullName>
    </submittedName>
</protein>
<reference evidence="1" key="1">
    <citation type="submission" date="2025-08" db="UniProtKB">
        <authorList>
            <consortium name="Ensembl"/>
        </authorList>
    </citation>
    <scope>IDENTIFICATION</scope>
</reference>
<dbReference type="Proteomes" id="UP000694545">
    <property type="component" value="Unplaced"/>
</dbReference>
<dbReference type="Ensembl" id="ENSVKKT00000024669.1">
    <property type="protein sequence ID" value="ENSVKKP00000024081.1"/>
    <property type="gene ID" value="ENSVKKG00000015892.1"/>
</dbReference>
<evidence type="ECO:0000313" key="1">
    <source>
        <dbReference type="Ensembl" id="ENSVKKP00000024081.1"/>
    </source>
</evidence>
<name>A0A8D2LMF7_VARKO</name>
<proteinExistence type="predicted"/>
<reference evidence="1" key="2">
    <citation type="submission" date="2025-09" db="UniProtKB">
        <authorList>
            <consortium name="Ensembl"/>
        </authorList>
    </citation>
    <scope>IDENTIFICATION</scope>
</reference>
<sequence>MRICITKSRGHISLFICVDEEISDLHAVQVLVGLRFGSTISYPTLLQLSVQKESHPLSWHL</sequence>
<evidence type="ECO:0000313" key="2">
    <source>
        <dbReference type="Proteomes" id="UP000694545"/>
    </source>
</evidence>
<dbReference type="AlphaFoldDB" id="A0A8D2LMF7"/>
<keyword evidence="2" id="KW-1185">Reference proteome</keyword>
<accession>A0A8D2LMF7</accession>